<protein>
    <submittedName>
        <fullName evidence="1 2">Proteome of centriole 5-like isoform 1</fullName>
    </submittedName>
</protein>
<gene>
    <name evidence="1" type="ORF">ZHAS_00021707</name>
</gene>
<dbReference type="AlphaFoldDB" id="A0A084WT47"/>
<name>A0A084WT47_ANOSI</name>
<evidence type="ECO:0000313" key="1">
    <source>
        <dbReference type="EMBL" id="KFB53391.1"/>
    </source>
</evidence>
<proteinExistence type="predicted"/>
<evidence type="ECO:0000313" key="3">
    <source>
        <dbReference type="Proteomes" id="UP000030765"/>
    </source>
</evidence>
<dbReference type="VEuPathDB" id="VectorBase:ASIC021707"/>
<reference evidence="2" key="2">
    <citation type="submission" date="2020-05" db="UniProtKB">
        <authorList>
            <consortium name="EnsemblMetazoa"/>
        </authorList>
    </citation>
    <scope>IDENTIFICATION</scope>
</reference>
<accession>A0A084WT47</accession>
<sequence length="135" mass="14725">MWPTPCGGANPAIRLLPQSSARGEVFIHRGLSFLSAYVSSPVIRQTNRGYRMSRAAEATLSGGWSSGSVLNFSPRNCSHPVSSFASSNLECNRIVRKSLYYQQSDEAECNLCNRDDNFVLTSHVHVGALWSAGTT</sequence>
<dbReference type="EnsemblMetazoa" id="ASIC021707-RA">
    <property type="protein sequence ID" value="ASIC021707-PA"/>
    <property type="gene ID" value="ASIC021707"/>
</dbReference>
<keyword evidence="3" id="KW-1185">Reference proteome</keyword>
<dbReference type="EMBL" id="KE525419">
    <property type="protein sequence ID" value="KFB53391.1"/>
    <property type="molecule type" value="Genomic_DNA"/>
</dbReference>
<organism evidence="1">
    <name type="scientific">Anopheles sinensis</name>
    <name type="common">Mosquito</name>
    <dbReference type="NCBI Taxonomy" id="74873"/>
    <lineage>
        <taxon>Eukaryota</taxon>
        <taxon>Metazoa</taxon>
        <taxon>Ecdysozoa</taxon>
        <taxon>Arthropoda</taxon>
        <taxon>Hexapoda</taxon>
        <taxon>Insecta</taxon>
        <taxon>Pterygota</taxon>
        <taxon>Neoptera</taxon>
        <taxon>Endopterygota</taxon>
        <taxon>Diptera</taxon>
        <taxon>Nematocera</taxon>
        <taxon>Culicoidea</taxon>
        <taxon>Culicidae</taxon>
        <taxon>Anophelinae</taxon>
        <taxon>Anopheles</taxon>
    </lineage>
</organism>
<dbReference type="Proteomes" id="UP000030765">
    <property type="component" value="Unassembled WGS sequence"/>
</dbReference>
<reference evidence="1 3" key="1">
    <citation type="journal article" date="2014" name="BMC Genomics">
        <title>Genome sequence of Anopheles sinensis provides insight into genetics basis of mosquito competence for malaria parasites.</title>
        <authorList>
            <person name="Zhou D."/>
            <person name="Zhang D."/>
            <person name="Ding G."/>
            <person name="Shi L."/>
            <person name="Hou Q."/>
            <person name="Ye Y."/>
            <person name="Xu Y."/>
            <person name="Zhou H."/>
            <person name="Xiong C."/>
            <person name="Li S."/>
            <person name="Yu J."/>
            <person name="Hong S."/>
            <person name="Yu X."/>
            <person name="Zou P."/>
            <person name="Chen C."/>
            <person name="Chang X."/>
            <person name="Wang W."/>
            <person name="Lv Y."/>
            <person name="Sun Y."/>
            <person name="Ma L."/>
            <person name="Shen B."/>
            <person name="Zhu C."/>
        </authorList>
    </citation>
    <scope>NUCLEOTIDE SEQUENCE [LARGE SCALE GENOMIC DNA]</scope>
</reference>
<evidence type="ECO:0000313" key="2">
    <source>
        <dbReference type="EnsemblMetazoa" id="ASIC021707-PA"/>
    </source>
</evidence>
<dbReference type="EMBL" id="ATLV01026836">
    <property type="status" value="NOT_ANNOTATED_CDS"/>
    <property type="molecule type" value="Genomic_DNA"/>
</dbReference>